<dbReference type="EMBL" id="JADGJD010000765">
    <property type="protein sequence ID" value="KAJ3048607.1"/>
    <property type="molecule type" value="Genomic_DNA"/>
</dbReference>
<evidence type="ECO:0000313" key="1">
    <source>
        <dbReference type="EMBL" id="KAJ3048607.1"/>
    </source>
</evidence>
<organism evidence="1 2">
    <name type="scientific">Rhizophlyctis rosea</name>
    <dbReference type="NCBI Taxonomy" id="64517"/>
    <lineage>
        <taxon>Eukaryota</taxon>
        <taxon>Fungi</taxon>
        <taxon>Fungi incertae sedis</taxon>
        <taxon>Chytridiomycota</taxon>
        <taxon>Chytridiomycota incertae sedis</taxon>
        <taxon>Chytridiomycetes</taxon>
        <taxon>Rhizophlyctidales</taxon>
        <taxon>Rhizophlyctidaceae</taxon>
        <taxon>Rhizophlyctis</taxon>
    </lineage>
</organism>
<accession>A0AAD5S971</accession>
<name>A0AAD5S971_9FUNG</name>
<gene>
    <name evidence="1" type="ORF">HK097_010383</name>
</gene>
<comment type="caution">
    <text evidence="1">The sequence shown here is derived from an EMBL/GenBank/DDBJ whole genome shotgun (WGS) entry which is preliminary data.</text>
</comment>
<sequence>MKKLLQLTQAAIALNNHSYVFSHPAVTHNPIYPTSVTFQDLCEKYYPFISDSNNGCVFAKLLIAFVDFRRARYPKTAPPCISSPMFYEGGAFQAERTLERLHSKSGVAEYTLFEGLSKGPKCRG</sequence>
<protein>
    <submittedName>
        <fullName evidence="1">Uncharacterized protein</fullName>
    </submittedName>
</protein>
<proteinExistence type="predicted"/>
<dbReference type="AlphaFoldDB" id="A0AAD5S971"/>
<evidence type="ECO:0000313" key="2">
    <source>
        <dbReference type="Proteomes" id="UP001212841"/>
    </source>
</evidence>
<keyword evidence="2" id="KW-1185">Reference proteome</keyword>
<feature type="non-terminal residue" evidence="1">
    <location>
        <position position="124"/>
    </location>
</feature>
<reference evidence="1" key="1">
    <citation type="submission" date="2020-05" db="EMBL/GenBank/DDBJ databases">
        <title>Phylogenomic resolution of chytrid fungi.</title>
        <authorList>
            <person name="Stajich J.E."/>
            <person name="Amses K."/>
            <person name="Simmons R."/>
            <person name="Seto K."/>
            <person name="Myers J."/>
            <person name="Bonds A."/>
            <person name="Quandt C.A."/>
            <person name="Barry K."/>
            <person name="Liu P."/>
            <person name="Grigoriev I."/>
            <person name="Longcore J.E."/>
            <person name="James T.Y."/>
        </authorList>
    </citation>
    <scope>NUCLEOTIDE SEQUENCE</scope>
    <source>
        <strain evidence="1">JEL0318</strain>
    </source>
</reference>
<dbReference type="Proteomes" id="UP001212841">
    <property type="component" value="Unassembled WGS sequence"/>
</dbReference>